<proteinExistence type="inferred from homology"/>
<dbReference type="InterPro" id="IPR036986">
    <property type="entry name" value="S4_RNA-bd_sf"/>
</dbReference>
<dbReference type="SMART" id="SM00363">
    <property type="entry name" value="S4"/>
    <property type="match status" value="1"/>
</dbReference>
<evidence type="ECO:0000256" key="3">
    <source>
        <dbReference type="ARBA" id="ARBA00022884"/>
    </source>
</evidence>
<evidence type="ECO:0000256" key="2">
    <source>
        <dbReference type="ARBA" id="ARBA00022730"/>
    </source>
</evidence>
<comment type="caution">
    <text evidence="11">The sequence shown here is derived from an EMBL/GenBank/DDBJ whole genome shotgun (WGS) entry which is preliminary data.</text>
</comment>
<dbReference type="InterPro" id="IPR005709">
    <property type="entry name" value="Ribosomal_uS4_bac-type"/>
</dbReference>
<dbReference type="GO" id="GO:0015935">
    <property type="term" value="C:small ribosomal subunit"/>
    <property type="evidence" value="ECO:0007669"/>
    <property type="project" value="InterPro"/>
</dbReference>
<organism evidence="11">
    <name type="scientific">Thermomicrobium roseum</name>
    <dbReference type="NCBI Taxonomy" id="500"/>
    <lineage>
        <taxon>Bacteria</taxon>
        <taxon>Pseudomonadati</taxon>
        <taxon>Thermomicrobiota</taxon>
        <taxon>Thermomicrobia</taxon>
        <taxon>Thermomicrobiales</taxon>
        <taxon>Thermomicrobiaceae</taxon>
        <taxon>Thermomicrobium</taxon>
    </lineage>
</organism>
<evidence type="ECO:0000256" key="4">
    <source>
        <dbReference type="ARBA" id="ARBA00022980"/>
    </source>
</evidence>
<reference evidence="11" key="1">
    <citation type="journal article" date="2020" name="mSystems">
        <title>Genome- and Community-Level Interaction Insights into Carbon Utilization and Element Cycling Functions of Hydrothermarchaeota in Hydrothermal Sediment.</title>
        <authorList>
            <person name="Zhou Z."/>
            <person name="Liu Y."/>
            <person name="Xu W."/>
            <person name="Pan J."/>
            <person name="Luo Z.H."/>
            <person name="Li M."/>
        </authorList>
    </citation>
    <scope>NUCLEOTIDE SEQUENCE [LARGE SCALE GENOMIC DNA]</scope>
    <source>
        <strain evidence="11">SpSt-222</strain>
    </source>
</reference>
<evidence type="ECO:0000259" key="10">
    <source>
        <dbReference type="SMART" id="SM01390"/>
    </source>
</evidence>
<evidence type="ECO:0000259" key="9">
    <source>
        <dbReference type="SMART" id="SM00363"/>
    </source>
</evidence>
<keyword evidence="5 7" id="KW-0687">Ribonucleoprotein</keyword>
<gene>
    <name evidence="7" type="primary">rpsD</name>
    <name evidence="11" type="ORF">ENP47_01580</name>
</gene>
<dbReference type="PROSITE" id="PS00632">
    <property type="entry name" value="RIBOSOMAL_S4"/>
    <property type="match status" value="1"/>
</dbReference>
<dbReference type="Pfam" id="PF01479">
    <property type="entry name" value="S4"/>
    <property type="match status" value="1"/>
</dbReference>
<comment type="similarity">
    <text evidence="1 7 8">Belongs to the universal ribosomal protein uS4 family.</text>
</comment>
<dbReference type="AlphaFoldDB" id="A0A7C1XPA9"/>
<dbReference type="FunFam" id="3.10.290.10:FF:000001">
    <property type="entry name" value="30S ribosomal protein S4"/>
    <property type="match status" value="1"/>
</dbReference>
<dbReference type="PANTHER" id="PTHR11831:SF4">
    <property type="entry name" value="SMALL RIBOSOMAL SUBUNIT PROTEIN US4M"/>
    <property type="match status" value="1"/>
</dbReference>
<dbReference type="GO" id="GO:0042274">
    <property type="term" value="P:ribosomal small subunit biogenesis"/>
    <property type="evidence" value="ECO:0007669"/>
    <property type="project" value="TreeGrafter"/>
</dbReference>
<dbReference type="Gene3D" id="3.10.290.10">
    <property type="entry name" value="RNA-binding S4 domain"/>
    <property type="match status" value="1"/>
</dbReference>
<dbReference type="NCBIfam" id="TIGR01017">
    <property type="entry name" value="rpsD_bact"/>
    <property type="match status" value="1"/>
</dbReference>
<dbReference type="NCBIfam" id="NF003717">
    <property type="entry name" value="PRK05327.1"/>
    <property type="match status" value="1"/>
</dbReference>
<evidence type="ECO:0000256" key="8">
    <source>
        <dbReference type="RuleBase" id="RU003699"/>
    </source>
</evidence>
<name>A0A7C1XPA9_THERO</name>
<dbReference type="InterPro" id="IPR022801">
    <property type="entry name" value="Ribosomal_uS4"/>
</dbReference>
<keyword evidence="2 7" id="KW-0699">rRNA-binding</keyword>
<dbReference type="GO" id="GO:0019843">
    <property type="term" value="F:rRNA binding"/>
    <property type="evidence" value="ECO:0007669"/>
    <property type="project" value="UniProtKB-UniRule"/>
</dbReference>
<comment type="subunit">
    <text evidence="7">Part of the 30S ribosomal subunit. Contacts protein S5. The interaction surface between S4 and S5 is involved in control of translational fidelity.</text>
</comment>
<dbReference type="FunFam" id="1.10.1050.10:FF:000001">
    <property type="entry name" value="30S ribosomal protein S4"/>
    <property type="match status" value="1"/>
</dbReference>
<dbReference type="GO" id="GO:0003735">
    <property type="term" value="F:structural constituent of ribosome"/>
    <property type="evidence" value="ECO:0007669"/>
    <property type="project" value="InterPro"/>
</dbReference>
<accession>A0A7C1XPA9</accession>
<dbReference type="InterPro" id="IPR001912">
    <property type="entry name" value="Ribosomal_uS4_N"/>
</dbReference>
<keyword evidence="3 7" id="KW-0694">RNA-binding</keyword>
<feature type="domain" description="Small ribosomal subunit protein uS4 N-terminal" evidence="10">
    <location>
        <begin position="3"/>
        <end position="104"/>
    </location>
</feature>
<dbReference type="SUPFAM" id="SSF55174">
    <property type="entry name" value="Alpha-L RNA-binding motif"/>
    <property type="match status" value="1"/>
</dbReference>
<dbReference type="InterPro" id="IPR018079">
    <property type="entry name" value="Ribosomal_uS4_CS"/>
</dbReference>
<comment type="function">
    <text evidence="7">One of the primary rRNA binding proteins, it binds directly to 16S rRNA where it nucleates assembly of the body of the 30S subunit.</text>
</comment>
<feature type="domain" description="RNA-binding S4" evidence="9">
    <location>
        <begin position="105"/>
        <end position="167"/>
    </location>
</feature>
<dbReference type="InterPro" id="IPR002942">
    <property type="entry name" value="S4_RNA-bd"/>
</dbReference>
<dbReference type="PANTHER" id="PTHR11831">
    <property type="entry name" value="30S 40S RIBOSOMAL PROTEIN"/>
    <property type="match status" value="1"/>
</dbReference>
<dbReference type="EMBL" id="DSJL01000002">
    <property type="protein sequence ID" value="HEF64292.1"/>
    <property type="molecule type" value="Genomic_DNA"/>
</dbReference>
<evidence type="ECO:0000313" key="11">
    <source>
        <dbReference type="EMBL" id="HEF64292.1"/>
    </source>
</evidence>
<protein>
    <recommendedName>
        <fullName evidence="6 7">Small ribosomal subunit protein uS4</fullName>
    </recommendedName>
</protein>
<dbReference type="HAMAP" id="MF_01306_B">
    <property type="entry name" value="Ribosomal_uS4_B"/>
    <property type="match status" value="1"/>
</dbReference>
<dbReference type="SMART" id="SM01390">
    <property type="entry name" value="Ribosomal_S4"/>
    <property type="match status" value="1"/>
</dbReference>
<dbReference type="GO" id="GO:0006412">
    <property type="term" value="P:translation"/>
    <property type="evidence" value="ECO:0007669"/>
    <property type="project" value="UniProtKB-UniRule"/>
</dbReference>
<evidence type="ECO:0000256" key="7">
    <source>
        <dbReference type="HAMAP-Rule" id="MF_01306"/>
    </source>
</evidence>
<evidence type="ECO:0000256" key="5">
    <source>
        <dbReference type="ARBA" id="ARBA00023274"/>
    </source>
</evidence>
<sequence>MGRYIGPVCRLCRREGVKLYLKGERCFGPKCPIVKRHPNKNYPPGQHGPAQRAARRPSEFALQLREKQKLKRIYGILERQFRRHFEEAERRPGLTGDNLLQILESRLDNVVYRLGFADSRRQARQLVRHGHFLVNGRKTDIPSYLVRPGDIIAVRPESRRREYFKVLEETAKNKAVPDWLSRDLETMSGRVLRLPTRDEIDIPSVNTQLVVEYYSRR</sequence>
<dbReference type="Pfam" id="PF00163">
    <property type="entry name" value="Ribosomal_S4"/>
    <property type="match status" value="1"/>
</dbReference>
<comment type="function">
    <text evidence="7">With S5 and S12 plays an important role in translational accuracy.</text>
</comment>
<evidence type="ECO:0000256" key="6">
    <source>
        <dbReference type="ARBA" id="ARBA00035254"/>
    </source>
</evidence>
<dbReference type="PROSITE" id="PS50889">
    <property type="entry name" value="S4"/>
    <property type="match status" value="1"/>
</dbReference>
<dbReference type="CDD" id="cd00165">
    <property type="entry name" value="S4"/>
    <property type="match status" value="1"/>
</dbReference>
<evidence type="ECO:0000256" key="1">
    <source>
        <dbReference type="ARBA" id="ARBA00007465"/>
    </source>
</evidence>
<keyword evidence="4 7" id="KW-0689">Ribosomal protein</keyword>
<dbReference type="Gene3D" id="1.10.1050.10">
    <property type="entry name" value="Ribosomal Protein S4 Delta 41, Chain A, domain 1"/>
    <property type="match status" value="1"/>
</dbReference>